<dbReference type="InterPro" id="IPR050950">
    <property type="entry name" value="HTH-type_LysR_regulators"/>
</dbReference>
<evidence type="ECO:0000256" key="2">
    <source>
        <dbReference type="ARBA" id="ARBA00023015"/>
    </source>
</evidence>
<dbReference type="PANTHER" id="PTHR30419">
    <property type="entry name" value="HTH-TYPE TRANSCRIPTIONAL REGULATOR YBHD"/>
    <property type="match status" value="1"/>
</dbReference>
<dbReference type="SUPFAM" id="SSF46785">
    <property type="entry name" value="Winged helix' DNA-binding domain"/>
    <property type="match status" value="1"/>
</dbReference>
<dbReference type="PROSITE" id="PS50931">
    <property type="entry name" value="HTH_LYSR"/>
    <property type="match status" value="1"/>
</dbReference>
<dbReference type="Proteomes" id="UP000284543">
    <property type="component" value="Unassembled WGS sequence"/>
</dbReference>
<dbReference type="PRINTS" id="PR00039">
    <property type="entry name" value="HTHLYSR"/>
</dbReference>
<evidence type="ECO:0000256" key="3">
    <source>
        <dbReference type="ARBA" id="ARBA00023125"/>
    </source>
</evidence>
<evidence type="ECO:0000256" key="4">
    <source>
        <dbReference type="ARBA" id="ARBA00023163"/>
    </source>
</evidence>
<dbReference type="Gene3D" id="1.10.10.10">
    <property type="entry name" value="Winged helix-like DNA-binding domain superfamily/Winged helix DNA-binding domain"/>
    <property type="match status" value="1"/>
</dbReference>
<comment type="similarity">
    <text evidence="1">Belongs to the LysR transcriptional regulatory family.</text>
</comment>
<evidence type="ECO:0000256" key="1">
    <source>
        <dbReference type="ARBA" id="ARBA00009437"/>
    </source>
</evidence>
<name>A0A412ZC43_9FIRM</name>
<dbReference type="SUPFAM" id="SSF53850">
    <property type="entry name" value="Periplasmic binding protein-like II"/>
    <property type="match status" value="1"/>
</dbReference>
<proteinExistence type="inferred from homology"/>
<dbReference type="RefSeq" id="WP_117625984.1">
    <property type="nucleotide sequence ID" value="NZ_CAUHGS010000002.1"/>
</dbReference>
<dbReference type="InterPro" id="IPR036390">
    <property type="entry name" value="WH_DNA-bd_sf"/>
</dbReference>
<dbReference type="InterPro" id="IPR000847">
    <property type="entry name" value="LysR_HTH_N"/>
</dbReference>
<organism evidence="6 7">
    <name type="scientific">Enterocloster bolteae</name>
    <dbReference type="NCBI Taxonomy" id="208479"/>
    <lineage>
        <taxon>Bacteria</taxon>
        <taxon>Bacillati</taxon>
        <taxon>Bacillota</taxon>
        <taxon>Clostridia</taxon>
        <taxon>Lachnospirales</taxon>
        <taxon>Lachnospiraceae</taxon>
        <taxon>Enterocloster</taxon>
    </lineage>
</organism>
<dbReference type="CDD" id="cd05466">
    <property type="entry name" value="PBP2_LTTR_substrate"/>
    <property type="match status" value="1"/>
</dbReference>
<evidence type="ECO:0000313" key="7">
    <source>
        <dbReference type="Proteomes" id="UP000284543"/>
    </source>
</evidence>
<reference evidence="6 7" key="1">
    <citation type="submission" date="2018-08" db="EMBL/GenBank/DDBJ databases">
        <title>A genome reference for cultivated species of the human gut microbiota.</title>
        <authorList>
            <person name="Zou Y."/>
            <person name="Xue W."/>
            <person name="Luo G."/>
        </authorList>
    </citation>
    <scope>NUCLEOTIDE SEQUENCE [LARGE SCALE GENOMIC DNA]</scope>
    <source>
        <strain evidence="6 7">AF14-18</strain>
    </source>
</reference>
<dbReference type="AlphaFoldDB" id="A0A412ZC43"/>
<evidence type="ECO:0000313" key="6">
    <source>
        <dbReference type="EMBL" id="RGV77650.1"/>
    </source>
</evidence>
<dbReference type="Gene3D" id="3.40.190.290">
    <property type="match status" value="1"/>
</dbReference>
<dbReference type="GO" id="GO:0005829">
    <property type="term" value="C:cytosol"/>
    <property type="evidence" value="ECO:0007669"/>
    <property type="project" value="TreeGrafter"/>
</dbReference>
<keyword evidence="2" id="KW-0805">Transcription regulation</keyword>
<accession>A0A412ZC43</accession>
<dbReference type="InterPro" id="IPR036388">
    <property type="entry name" value="WH-like_DNA-bd_sf"/>
</dbReference>
<dbReference type="Pfam" id="PF03466">
    <property type="entry name" value="LysR_substrate"/>
    <property type="match status" value="1"/>
</dbReference>
<feature type="domain" description="HTH lysR-type" evidence="5">
    <location>
        <begin position="1"/>
        <end position="57"/>
    </location>
</feature>
<dbReference type="GO" id="GO:0003677">
    <property type="term" value="F:DNA binding"/>
    <property type="evidence" value="ECO:0007669"/>
    <property type="project" value="UniProtKB-KW"/>
</dbReference>
<dbReference type="Pfam" id="PF00126">
    <property type="entry name" value="HTH_1"/>
    <property type="match status" value="1"/>
</dbReference>
<dbReference type="EMBL" id="QRZM01000002">
    <property type="protein sequence ID" value="RGV77650.1"/>
    <property type="molecule type" value="Genomic_DNA"/>
</dbReference>
<dbReference type="PANTHER" id="PTHR30419:SF25">
    <property type="entry name" value="HTH-TYPE TRANSCRIPTIONAL REGULATOR YTLI"/>
    <property type="match status" value="1"/>
</dbReference>
<dbReference type="FunFam" id="1.10.10.10:FF:000001">
    <property type="entry name" value="LysR family transcriptional regulator"/>
    <property type="match status" value="1"/>
</dbReference>
<comment type="caution">
    <text evidence="6">The sequence shown here is derived from an EMBL/GenBank/DDBJ whole genome shotgun (WGS) entry which is preliminary data.</text>
</comment>
<gene>
    <name evidence="6" type="ORF">DWW02_08300</name>
</gene>
<dbReference type="InterPro" id="IPR005119">
    <property type="entry name" value="LysR_subst-bd"/>
</dbReference>
<keyword evidence="4" id="KW-0804">Transcription</keyword>
<evidence type="ECO:0000259" key="5">
    <source>
        <dbReference type="PROSITE" id="PS50931"/>
    </source>
</evidence>
<protein>
    <submittedName>
        <fullName evidence="6">LysR family transcriptional regulator</fullName>
    </submittedName>
</protein>
<sequence length="315" mass="36690">MDLTSLRYFVALARNLHFTKTAQELYISQQNLSQHINKLETHYRTPLFYRKPKLQLTPAGKALYDSCIKILTEEDNISRQMNDIIQNNVGSLSIGASQYRGQYWLPLILPDYLKCWPNINVQVTMERSEKMEQLLVSGDLDFFVGIKHGDDSLLRFIPLMNDKVYMAITRELMEQYFGEETDTIITKCSNGTTLKEFKEVPFMRLKSTYRLRMLTDKCFQAVGYKPRQILEVESIDLMISLFPYSLGAFFCTGMRVPSLKTSHPNTYFFPVQLNGKTLLNPLGIVYHKDRFLPRYAQDFMERLKSFFASFENSSC</sequence>
<dbReference type="GO" id="GO:0003700">
    <property type="term" value="F:DNA-binding transcription factor activity"/>
    <property type="evidence" value="ECO:0007669"/>
    <property type="project" value="InterPro"/>
</dbReference>
<keyword evidence="3" id="KW-0238">DNA-binding</keyword>